<dbReference type="InterPro" id="IPR011074">
    <property type="entry name" value="CRAL/TRIO_N_dom"/>
</dbReference>
<dbReference type="InterPro" id="IPR001251">
    <property type="entry name" value="CRAL-TRIO_dom"/>
</dbReference>
<dbReference type="Pfam" id="PF03765">
    <property type="entry name" value="CRAL_TRIO_N"/>
    <property type="match status" value="1"/>
</dbReference>
<reference evidence="2" key="1">
    <citation type="journal article" date="2023" name="G3 (Bethesda)">
        <title>A reference genome for the long-term kleptoplast-retaining sea slug Elysia crispata morphotype clarki.</title>
        <authorList>
            <person name="Eastman K.E."/>
            <person name="Pendleton A.L."/>
            <person name="Shaikh M.A."/>
            <person name="Suttiyut T."/>
            <person name="Ogas R."/>
            <person name="Tomko P."/>
            <person name="Gavelis G."/>
            <person name="Widhalm J.R."/>
            <person name="Wisecaver J.H."/>
        </authorList>
    </citation>
    <scope>NUCLEOTIDE SEQUENCE</scope>
    <source>
        <strain evidence="2">ECLA1</strain>
    </source>
</reference>
<dbReference type="EMBL" id="JAWDGP010002985">
    <property type="protein sequence ID" value="KAK3778199.1"/>
    <property type="molecule type" value="Genomic_DNA"/>
</dbReference>
<sequence>MATERYACTLTEAEVEMAAEQLREDPATRAIEIKTLRDRLGKYPGLHARTDSSFLLRFLRARKFDQEAAFHLVINYYKARRDEGEIFNDLKPSRVKHVFESGYCTSLGITDKQGAAVILDKPGNWDIDRFSELDLIKADVLTIEKLIAEERTQVYGFCLLVDYGGFGLSHLARTPPSFAMRLCRLWQDVFPARLKAVHIVNEPSSFGNIFGLFKPFLKQKLLSRIKFHGSKYSTLHEDIDPTLLPEAYGGTGPDVTSATWSDVILACDKYFESDVKFGLVDMDMGAGNGAEHGGKGGVATDSLVGTFKKLET</sequence>
<evidence type="ECO:0000313" key="3">
    <source>
        <dbReference type="Proteomes" id="UP001283361"/>
    </source>
</evidence>
<evidence type="ECO:0000259" key="1">
    <source>
        <dbReference type="PROSITE" id="PS50191"/>
    </source>
</evidence>
<dbReference type="PANTHER" id="PTHR10174:SF130">
    <property type="entry name" value="ALPHA-TOCOPHEROL TRANSFER PROTEIN-LIKE"/>
    <property type="match status" value="1"/>
</dbReference>
<dbReference type="PROSITE" id="PS50191">
    <property type="entry name" value="CRAL_TRIO"/>
    <property type="match status" value="1"/>
</dbReference>
<dbReference type="AlphaFoldDB" id="A0AAE1DPL2"/>
<dbReference type="Gene3D" id="3.40.525.10">
    <property type="entry name" value="CRAL-TRIO lipid binding domain"/>
    <property type="match status" value="1"/>
</dbReference>
<dbReference type="SUPFAM" id="SSF52087">
    <property type="entry name" value="CRAL/TRIO domain"/>
    <property type="match status" value="1"/>
</dbReference>
<dbReference type="GO" id="GO:0016020">
    <property type="term" value="C:membrane"/>
    <property type="evidence" value="ECO:0007669"/>
    <property type="project" value="TreeGrafter"/>
</dbReference>
<dbReference type="Pfam" id="PF00650">
    <property type="entry name" value="CRAL_TRIO"/>
    <property type="match status" value="1"/>
</dbReference>
<dbReference type="SMART" id="SM01100">
    <property type="entry name" value="CRAL_TRIO_N"/>
    <property type="match status" value="1"/>
</dbReference>
<dbReference type="CDD" id="cd00170">
    <property type="entry name" value="SEC14"/>
    <property type="match status" value="1"/>
</dbReference>
<name>A0AAE1DPL2_9GAST</name>
<feature type="domain" description="CRAL-TRIO" evidence="1">
    <location>
        <begin position="91"/>
        <end position="256"/>
    </location>
</feature>
<gene>
    <name evidence="2" type="ORF">RRG08_046668</name>
</gene>
<dbReference type="SMART" id="SM00516">
    <property type="entry name" value="SEC14"/>
    <property type="match status" value="1"/>
</dbReference>
<dbReference type="InterPro" id="IPR036865">
    <property type="entry name" value="CRAL-TRIO_dom_sf"/>
</dbReference>
<dbReference type="GO" id="GO:1902936">
    <property type="term" value="F:phosphatidylinositol bisphosphate binding"/>
    <property type="evidence" value="ECO:0007669"/>
    <property type="project" value="TreeGrafter"/>
</dbReference>
<dbReference type="Gene3D" id="1.20.5.1200">
    <property type="entry name" value="Alpha-tocopherol transfer"/>
    <property type="match status" value="1"/>
</dbReference>
<proteinExistence type="predicted"/>
<accession>A0AAE1DPL2</accession>
<keyword evidence="3" id="KW-1185">Reference proteome</keyword>
<evidence type="ECO:0000313" key="2">
    <source>
        <dbReference type="EMBL" id="KAK3778199.1"/>
    </source>
</evidence>
<organism evidence="2 3">
    <name type="scientific">Elysia crispata</name>
    <name type="common">lettuce slug</name>
    <dbReference type="NCBI Taxonomy" id="231223"/>
    <lineage>
        <taxon>Eukaryota</taxon>
        <taxon>Metazoa</taxon>
        <taxon>Spiralia</taxon>
        <taxon>Lophotrochozoa</taxon>
        <taxon>Mollusca</taxon>
        <taxon>Gastropoda</taxon>
        <taxon>Heterobranchia</taxon>
        <taxon>Euthyneura</taxon>
        <taxon>Panpulmonata</taxon>
        <taxon>Sacoglossa</taxon>
        <taxon>Placobranchoidea</taxon>
        <taxon>Plakobranchidae</taxon>
        <taxon>Elysia</taxon>
    </lineage>
</organism>
<comment type="caution">
    <text evidence="2">The sequence shown here is derived from an EMBL/GenBank/DDBJ whole genome shotgun (WGS) entry which is preliminary data.</text>
</comment>
<dbReference type="SUPFAM" id="SSF46938">
    <property type="entry name" value="CRAL/TRIO N-terminal domain"/>
    <property type="match status" value="1"/>
</dbReference>
<dbReference type="Proteomes" id="UP001283361">
    <property type="component" value="Unassembled WGS sequence"/>
</dbReference>
<dbReference type="Gene3D" id="1.10.8.20">
    <property type="entry name" value="N-terminal domain of phosphatidylinositol transfer protein sec14p"/>
    <property type="match status" value="1"/>
</dbReference>
<dbReference type="PANTHER" id="PTHR10174">
    <property type="entry name" value="ALPHA-TOCOPHEROL TRANSFER PROTEIN-RELATED"/>
    <property type="match status" value="1"/>
</dbReference>
<dbReference type="InterPro" id="IPR036273">
    <property type="entry name" value="CRAL/TRIO_N_dom_sf"/>
</dbReference>
<dbReference type="PRINTS" id="PR00180">
    <property type="entry name" value="CRETINALDHBP"/>
</dbReference>
<protein>
    <recommendedName>
        <fullName evidence="1">CRAL-TRIO domain-containing protein</fullName>
    </recommendedName>
</protein>